<sequence length="246" mass="27423">MPTSAFVDCGSSMNFIDSDLVSKYKLGTVRLETPIHSVAIDKTPLAKNVIKCASEEFLLKASQRAPEQDDEEEGIDVNTLIEAVQSREPLWNMSDRRHADQLITRRLWEEVCSAVMDNWEELDAGAQDLARNRIIVRWRSLRDRFKREFNKEMQAPSGSRGRRSRYKHARALSFLRSTLLSRSTFCSTREPASELHPSGAIPQESATGDHVDPSVSAPSLLFDPSASSTSAGAAGRTSSLCHCRNI</sequence>
<organism evidence="3 4">
    <name type="scientific">Ranitomeya imitator</name>
    <name type="common">mimic poison frog</name>
    <dbReference type="NCBI Taxonomy" id="111125"/>
    <lineage>
        <taxon>Eukaryota</taxon>
        <taxon>Metazoa</taxon>
        <taxon>Chordata</taxon>
        <taxon>Craniata</taxon>
        <taxon>Vertebrata</taxon>
        <taxon>Euteleostomi</taxon>
        <taxon>Amphibia</taxon>
        <taxon>Batrachia</taxon>
        <taxon>Anura</taxon>
        <taxon>Neobatrachia</taxon>
        <taxon>Hyloidea</taxon>
        <taxon>Dendrobatidae</taxon>
        <taxon>Dendrobatinae</taxon>
        <taxon>Ranitomeya</taxon>
    </lineage>
</organism>
<dbReference type="SMART" id="SM00595">
    <property type="entry name" value="MADF"/>
    <property type="match status" value="1"/>
</dbReference>
<evidence type="ECO:0000313" key="3">
    <source>
        <dbReference type="EMBL" id="CAJ0965912.1"/>
    </source>
</evidence>
<comment type="caution">
    <text evidence="3">The sequence shown here is derived from an EMBL/GenBank/DDBJ whole genome shotgun (WGS) entry which is preliminary data.</text>
</comment>
<dbReference type="InterPro" id="IPR039353">
    <property type="entry name" value="TF_Adf1"/>
</dbReference>
<proteinExistence type="predicted"/>
<evidence type="ECO:0000256" key="1">
    <source>
        <dbReference type="SAM" id="MobiDB-lite"/>
    </source>
</evidence>
<feature type="region of interest" description="Disordered" evidence="1">
    <location>
        <begin position="190"/>
        <end position="238"/>
    </location>
</feature>
<protein>
    <recommendedName>
        <fullName evidence="2">MADF domain-containing protein</fullName>
    </recommendedName>
</protein>
<feature type="domain" description="MADF" evidence="2">
    <location>
        <begin position="79"/>
        <end position="180"/>
    </location>
</feature>
<name>A0ABN9MNU2_9NEOB</name>
<dbReference type="Pfam" id="PF10545">
    <property type="entry name" value="MADF_DNA_bdg"/>
    <property type="match status" value="1"/>
</dbReference>
<keyword evidence="4" id="KW-1185">Reference proteome</keyword>
<dbReference type="PANTHER" id="PTHR12243">
    <property type="entry name" value="MADF DOMAIN TRANSCRIPTION FACTOR"/>
    <property type="match status" value="1"/>
</dbReference>
<evidence type="ECO:0000313" key="4">
    <source>
        <dbReference type="Proteomes" id="UP001176940"/>
    </source>
</evidence>
<dbReference type="PANTHER" id="PTHR12243:SF67">
    <property type="entry name" value="COREPRESSOR OF PANGOLIN, ISOFORM A-RELATED"/>
    <property type="match status" value="1"/>
</dbReference>
<dbReference type="EMBL" id="CAUEEQ010070571">
    <property type="protein sequence ID" value="CAJ0965912.1"/>
    <property type="molecule type" value="Genomic_DNA"/>
</dbReference>
<reference evidence="3" key="1">
    <citation type="submission" date="2023-07" db="EMBL/GenBank/DDBJ databases">
        <authorList>
            <person name="Stuckert A."/>
        </authorList>
    </citation>
    <scope>NUCLEOTIDE SEQUENCE</scope>
</reference>
<dbReference type="Proteomes" id="UP001176940">
    <property type="component" value="Unassembled WGS sequence"/>
</dbReference>
<evidence type="ECO:0000259" key="2">
    <source>
        <dbReference type="PROSITE" id="PS51029"/>
    </source>
</evidence>
<gene>
    <name evidence="3" type="ORF">RIMI_LOCUS20757152</name>
</gene>
<accession>A0ABN9MNU2</accession>
<dbReference type="InterPro" id="IPR006578">
    <property type="entry name" value="MADF-dom"/>
</dbReference>
<feature type="compositionally biased region" description="Low complexity" evidence="1">
    <location>
        <begin position="225"/>
        <end position="238"/>
    </location>
</feature>
<dbReference type="PROSITE" id="PS51029">
    <property type="entry name" value="MADF"/>
    <property type="match status" value="1"/>
</dbReference>
<dbReference type="CDD" id="cd00303">
    <property type="entry name" value="retropepsin_like"/>
    <property type="match status" value="1"/>
</dbReference>